<dbReference type="RefSeq" id="XP_067062236.1">
    <property type="nucleotide sequence ID" value="XM_067206299.1"/>
</dbReference>
<dbReference type="SMR" id="A0A836H616"/>
<dbReference type="EMBL" id="JAFHLR010000027">
    <property type="protein sequence ID" value="KAG5475728.1"/>
    <property type="molecule type" value="Genomic_DNA"/>
</dbReference>
<keyword evidence="1" id="KW-0677">Repeat</keyword>
<reference evidence="3" key="1">
    <citation type="journal article" date="2021" name="Microbiol. Resour. Announc.">
        <title>LGAAP: Leishmaniinae Genome Assembly and Annotation Pipeline.</title>
        <authorList>
            <person name="Almutairi H."/>
            <person name="Urbaniak M.D."/>
            <person name="Bates M.D."/>
            <person name="Jariyapan N."/>
            <person name="Kwakye-Nuako G."/>
            <person name="Thomaz-Soccol V."/>
            <person name="Al-Salem W.S."/>
            <person name="Dillon R.J."/>
            <person name="Bates P.A."/>
            <person name="Gatherer D."/>
        </authorList>
    </citation>
    <scope>NUCLEOTIDE SEQUENCE [LARGE SCALE GENOMIC DNA]</scope>
</reference>
<evidence type="ECO:0000256" key="1">
    <source>
        <dbReference type="ARBA" id="ARBA00022737"/>
    </source>
</evidence>
<dbReference type="AlphaFoldDB" id="A0A836H616"/>
<organism evidence="2 3">
    <name type="scientific">Leishmania orientalis</name>
    <dbReference type="NCBI Taxonomy" id="2249476"/>
    <lineage>
        <taxon>Eukaryota</taxon>
        <taxon>Discoba</taxon>
        <taxon>Euglenozoa</taxon>
        <taxon>Kinetoplastea</taxon>
        <taxon>Metakinetoplastina</taxon>
        <taxon>Trypanosomatida</taxon>
        <taxon>Trypanosomatidae</taxon>
        <taxon>Leishmaniinae</taxon>
        <taxon>Leishmania</taxon>
    </lineage>
</organism>
<dbReference type="FunFam" id="2.20.110.10:FF:000025">
    <property type="entry name" value="MORN repeat, putative"/>
    <property type="match status" value="1"/>
</dbReference>
<reference evidence="3" key="2">
    <citation type="journal article" date="2021" name="Sci. Data">
        <title>Chromosome-scale genome sequencing, assembly and annotation of six genomes from subfamily Leishmaniinae.</title>
        <authorList>
            <person name="Almutairi H."/>
            <person name="Urbaniak M.D."/>
            <person name="Bates M.D."/>
            <person name="Jariyapan N."/>
            <person name="Kwakye-Nuako G."/>
            <person name="Thomaz Soccol V."/>
            <person name="Al-Salem W.S."/>
            <person name="Dillon R.J."/>
            <person name="Bates P.A."/>
            <person name="Gatherer D."/>
        </authorList>
    </citation>
    <scope>NUCLEOTIDE SEQUENCE [LARGE SCALE GENOMIC DNA]</scope>
</reference>
<dbReference type="GeneID" id="92360233"/>
<sequence>MPPKRKEDQSEVPADTFRYPDGSVYEGKYGIKQGCTAEAVSAGAVTSSPSTAAKKYVSAGSVASPATAASLSAPATLNAYMHGYGILNDSSSGRYEGEWRNGVMEGVGALWLPSGGYYTGEFARNEFHGTGRYMWADGSYYEGEWCCNQMHGLGVYVDSTGKRWHGTFAKGNAAKLVAKVEL</sequence>
<dbReference type="Gene3D" id="2.20.110.10">
    <property type="entry name" value="Histone H3 K4-specific methyltransferase SET7/9 N-terminal domain"/>
    <property type="match status" value="2"/>
</dbReference>
<evidence type="ECO:0000313" key="3">
    <source>
        <dbReference type="Proteomes" id="UP000674143"/>
    </source>
</evidence>
<accession>A0A836H616</accession>
<comment type="caution">
    <text evidence="2">The sequence shown here is derived from an EMBL/GenBank/DDBJ whole genome shotgun (WGS) entry which is preliminary data.</text>
</comment>
<name>A0A836H616_9TRYP</name>
<dbReference type="InterPro" id="IPR003409">
    <property type="entry name" value="MORN"/>
</dbReference>
<keyword evidence="3" id="KW-1185">Reference proteome</keyword>
<dbReference type="SUPFAM" id="SSF82185">
    <property type="entry name" value="Histone H3 K4-specific methyltransferase SET7/9 N-terminal domain"/>
    <property type="match status" value="1"/>
</dbReference>
<proteinExistence type="predicted"/>
<dbReference type="SMART" id="SM00698">
    <property type="entry name" value="MORN"/>
    <property type="match status" value="3"/>
</dbReference>
<dbReference type="PANTHER" id="PTHR23084:SF262">
    <property type="entry name" value="FYVE-TYPE DOMAIN-CONTAINING PROTEIN"/>
    <property type="match status" value="1"/>
</dbReference>
<dbReference type="Proteomes" id="UP000674143">
    <property type="component" value="Unassembled WGS sequence"/>
</dbReference>
<gene>
    <name evidence="2" type="ORF">LSCM4_04312</name>
</gene>
<dbReference type="PANTHER" id="PTHR23084">
    <property type="entry name" value="PHOSPHATIDYLINOSITOL-4-PHOSPHATE 5-KINASE RELATED"/>
    <property type="match status" value="1"/>
</dbReference>
<dbReference type="Pfam" id="PF02493">
    <property type="entry name" value="MORN"/>
    <property type="match status" value="3"/>
</dbReference>
<dbReference type="KEGG" id="loi:92360233"/>
<evidence type="ECO:0000313" key="2">
    <source>
        <dbReference type="EMBL" id="KAG5475728.1"/>
    </source>
</evidence>
<protein>
    <submittedName>
        <fullName evidence="2">Uncharacterized protein</fullName>
    </submittedName>
</protein>